<dbReference type="RefSeq" id="XP_046010083.1">
    <property type="nucleotide sequence ID" value="XM_046154384.1"/>
</dbReference>
<accession>A0A9P8Y2J2</accession>
<feature type="domain" description="Acyl-CoA thioesterase-like C-terminal" evidence="2">
    <location>
        <begin position="188"/>
        <end position="337"/>
    </location>
</feature>
<feature type="domain" description="Acyl-CoA thioesterase-like N-terminal HotDog" evidence="1">
    <location>
        <begin position="33"/>
        <end position="104"/>
    </location>
</feature>
<protein>
    <submittedName>
        <fullName evidence="3">Thioesterase-like superfamily-domain-containing protein</fullName>
    </submittedName>
</protein>
<comment type="caution">
    <text evidence="3">The sequence shown here is derived from an EMBL/GenBank/DDBJ whole genome shotgun (WGS) entry which is preliminary data.</text>
</comment>
<dbReference type="InterPro" id="IPR029069">
    <property type="entry name" value="HotDog_dom_sf"/>
</dbReference>
<evidence type="ECO:0000259" key="2">
    <source>
        <dbReference type="Pfam" id="PF20789"/>
    </source>
</evidence>
<gene>
    <name evidence="3" type="ORF">B0I36DRAFT_326809</name>
</gene>
<dbReference type="EMBL" id="JAGTJQ010000007">
    <property type="protein sequence ID" value="KAH7027284.1"/>
    <property type="molecule type" value="Genomic_DNA"/>
</dbReference>
<dbReference type="PANTHER" id="PTHR38110">
    <property type="entry name" value="CHROMOSOME 23, WHOLE GENOME SHOTGUN SEQUENCE"/>
    <property type="match status" value="1"/>
</dbReference>
<reference evidence="3" key="1">
    <citation type="journal article" date="2021" name="Nat. Commun.">
        <title>Genetic determinants of endophytism in the Arabidopsis root mycobiome.</title>
        <authorList>
            <person name="Mesny F."/>
            <person name="Miyauchi S."/>
            <person name="Thiergart T."/>
            <person name="Pickel B."/>
            <person name="Atanasova L."/>
            <person name="Karlsson M."/>
            <person name="Huettel B."/>
            <person name="Barry K.W."/>
            <person name="Haridas S."/>
            <person name="Chen C."/>
            <person name="Bauer D."/>
            <person name="Andreopoulos W."/>
            <person name="Pangilinan J."/>
            <person name="LaButti K."/>
            <person name="Riley R."/>
            <person name="Lipzen A."/>
            <person name="Clum A."/>
            <person name="Drula E."/>
            <person name="Henrissat B."/>
            <person name="Kohler A."/>
            <person name="Grigoriev I.V."/>
            <person name="Martin F.M."/>
            <person name="Hacquard S."/>
        </authorList>
    </citation>
    <scope>NUCLEOTIDE SEQUENCE</scope>
    <source>
        <strain evidence="3">MPI-CAGE-CH-0230</strain>
    </source>
</reference>
<dbReference type="Gene3D" id="2.40.160.210">
    <property type="entry name" value="Acyl-CoA thioesterase, double hotdog domain"/>
    <property type="match status" value="1"/>
</dbReference>
<organism evidence="3 4">
    <name type="scientific">Microdochium trichocladiopsis</name>
    <dbReference type="NCBI Taxonomy" id="1682393"/>
    <lineage>
        <taxon>Eukaryota</taxon>
        <taxon>Fungi</taxon>
        <taxon>Dikarya</taxon>
        <taxon>Ascomycota</taxon>
        <taxon>Pezizomycotina</taxon>
        <taxon>Sordariomycetes</taxon>
        <taxon>Xylariomycetidae</taxon>
        <taxon>Xylariales</taxon>
        <taxon>Microdochiaceae</taxon>
        <taxon>Microdochium</taxon>
    </lineage>
</organism>
<dbReference type="Pfam" id="PF20789">
    <property type="entry name" value="4HBT_3C"/>
    <property type="match status" value="1"/>
</dbReference>
<proteinExistence type="predicted"/>
<dbReference type="InterPro" id="IPR049449">
    <property type="entry name" value="TesB_ACOT8-like_N"/>
</dbReference>
<dbReference type="InterPro" id="IPR042171">
    <property type="entry name" value="Acyl-CoA_hotdog"/>
</dbReference>
<dbReference type="AlphaFoldDB" id="A0A9P8Y2J2"/>
<keyword evidence="4" id="KW-1185">Reference proteome</keyword>
<dbReference type="OrthoDB" id="2532955at2759"/>
<evidence type="ECO:0000259" key="1">
    <source>
        <dbReference type="Pfam" id="PF13622"/>
    </source>
</evidence>
<sequence length="351" mass="38653">MDSRPPGSVSLYTATAVRPLGHATYHAELVQSFSNGTVPNGGYVASCLMSAAAAHLKARGQADIITAHFEFTSRTEVGPAVIVVEEVKLGRRLSTLHVALYQGSLQPDQAPHLTLPPSAGAAISGKPPPSRRQVVAYFNCGSLEIERGITLPTGYDFADTTRVPKPQRPDLAALSRDQDRTWARMRIPDKLGGLERRALHNMEYYFPRAGQLRKSVIDVWLRLAEPGSRFNNVSLGYVADSWPYVVEAYRGSGTTKSTATTTTRYAEEDEIREDDIFWFPTVVMNLDVKKSLAGRGGVEWLSMRVEAKQIRNGRLDMEVVLLDEAGGLVAICHHVNLIVGGERNLKRRTKL</sequence>
<dbReference type="GeneID" id="70183930"/>
<name>A0A9P8Y2J2_9PEZI</name>
<dbReference type="InterPro" id="IPR052389">
    <property type="entry name" value="Sec_Metab_Biosynth-Assoc"/>
</dbReference>
<dbReference type="SUPFAM" id="SSF54637">
    <property type="entry name" value="Thioesterase/thiol ester dehydrase-isomerase"/>
    <property type="match status" value="2"/>
</dbReference>
<evidence type="ECO:0000313" key="3">
    <source>
        <dbReference type="EMBL" id="KAH7027284.1"/>
    </source>
</evidence>
<dbReference type="InterPro" id="IPR049450">
    <property type="entry name" value="ACOT8-like_C"/>
</dbReference>
<evidence type="ECO:0000313" key="4">
    <source>
        <dbReference type="Proteomes" id="UP000756346"/>
    </source>
</evidence>
<dbReference type="Proteomes" id="UP000756346">
    <property type="component" value="Unassembled WGS sequence"/>
</dbReference>
<dbReference type="Pfam" id="PF13622">
    <property type="entry name" value="4HBT_3"/>
    <property type="match status" value="1"/>
</dbReference>
<dbReference type="PANTHER" id="PTHR38110:SF1">
    <property type="entry name" value="THIOESTERASE DOMAIN-CONTAINING PROTEIN"/>
    <property type="match status" value="1"/>
</dbReference>